<evidence type="ECO:0000313" key="1">
    <source>
        <dbReference type="EMBL" id="RNA35805.1"/>
    </source>
</evidence>
<dbReference type="Proteomes" id="UP000276133">
    <property type="component" value="Unassembled WGS sequence"/>
</dbReference>
<evidence type="ECO:0000313" key="2">
    <source>
        <dbReference type="Proteomes" id="UP000276133"/>
    </source>
</evidence>
<sequence length="73" mass="8790">MHQNFQIDHETRILFFVQLCKVGKKFSKKSNKKIVLCIDMEEKKFCYLVCRAKYFDLFIQVQKKSISLLLCPR</sequence>
<accession>A0A3M7SJB8</accession>
<reference evidence="1 2" key="1">
    <citation type="journal article" date="2018" name="Sci. Rep.">
        <title>Genomic signatures of local adaptation to the degree of environmental predictability in rotifers.</title>
        <authorList>
            <person name="Franch-Gras L."/>
            <person name="Hahn C."/>
            <person name="Garcia-Roger E.M."/>
            <person name="Carmona M.J."/>
            <person name="Serra M."/>
            <person name="Gomez A."/>
        </authorList>
    </citation>
    <scope>NUCLEOTIDE SEQUENCE [LARGE SCALE GENOMIC DNA]</scope>
    <source>
        <strain evidence="1">HYR1</strain>
    </source>
</reference>
<protein>
    <submittedName>
        <fullName evidence="1">Uncharacterized protein</fullName>
    </submittedName>
</protein>
<dbReference type="AlphaFoldDB" id="A0A3M7SJB8"/>
<gene>
    <name evidence="1" type="ORF">BpHYR1_001894</name>
</gene>
<name>A0A3M7SJB8_BRAPC</name>
<comment type="caution">
    <text evidence="1">The sequence shown here is derived from an EMBL/GenBank/DDBJ whole genome shotgun (WGS) entry which is preliminary data.</text>
</comment>
<proteinExistence type="predicted"/>
<organism evidence="1 2">
    <name type="scientific">Brachionus plicatilis</name>
    <name type="common">Marine rotifer</name>
    <name type="synonym">Brachionus muelleri</name>
    <dbReference type="NCBI Taxonomy" id="10195"/>
    <lineage>
        <taxon>Eukaryota</taxon>
        <taxon>Metazoa</taxon>
        <taxon>Spiralia</taxon>
        <taxon>Gnathifera</taxon>
        <taxon>Rotifera</taxon>
        <taxon>Eurotatoria</taxon>
        <taxon>Monogononta</taxon>
        <taxon>Pseudotrocha</taxon>
        <taxon>Ploima</taxon>
        <taxon>Brachionidae</taxon>
        <taxon>Brachionus</taxon>
    </lineage>
</organism>
<dbReference type="EMBL" id="REGN01001284">
    <property type="protein sequence ID" value="RNA35805.1"/>
    <property type="molecule type" value="Genomic_DNA"/>
</dbReference>
<keyword evidence="2" id="KW-1185">Reference proteome</keyword>